<proteinExistence type="predicted"/>
<name>A0A1I3TKI0_9BACT</name>
<accession>A0A1I3TKI0</accession>
<dbReference type="AlphaFoldDB" id="A0A1I3TKI0"/>
<sequence length="98" mass="10860">MKSLPGHYLGSVANYAADTPWDLEYSLVLDALGHYQFFSRDGEGLIRQRNAGTSGRAFAQFAVQNGFDVEELLRDLSYIDSGFAADFKNFIASRNATD</sequence>
<keyword evidence="2" id="KW-1185">Reference proteome</keyword>
<dbReference type="STRING" id="52560.SAMN04488082_1069"/>
<protein>
    <submittedName>
        <fullName evidence="1">Uncharacterized protein</fullName>
    </submittedName>
</protein>
<reference evidence="2" key="1">
    <citation type="submission" date="2016-10" db="EMBL/GenBank/DDBJ databases">
        <authorList>
            <person name="Varghese N."/>
            <person name="Submissions S."/>
        </authorList>
    </citation>
    <scope>NUCLEOTIDE SEQUENCE [LARGE SCALE GENOMIC DNA]</scope>
    <source>
        <strain evidence="2">DSM 5918</strain>
    </source>
</reference>
<dbReference type="OrthoDB" id="5471548at2"/>
<evidence type="ECO:0000313" key="1">
    <source>
        <dbReference type="EMBL" id="SFJ71698.1"/>
    </source>
</evidence>
<evidence type="ECO:0000313" key="2">
    <source>
        <dbReference type="Proteomes" id="UP000198635"/>
    </source>
</evidence>
<dbReference type="EMBL" id="FORX01000006">
    <property type="protein sequence ID" value="SFJ71698.1"/>
    <property type="molecule type" value="Genomic_DNA"/>
</dbReference>
<dbReference type="RefSeq" id="WP_092193743.1">
    <property type="nucleotide sequence ID" value="NZ_FORX01000006.1"/>
</dbReference>
<dbReference type="Proteomes" id="UP000198635">
    <property type="component" value="Unassembled WGS sequence"/>
</dbReference>
<gene>
    <name evidence="1" type="ORF">SAMN04488082_1069</name>
</gene>
<organism evidence="1 2">
    <name type="scientific">Desulfomicrobium apsheronum</name>
    <dbReference type="NCBI Taxonomy" id="52560"/>
    <lineage>
        <taxon>Bacteria</taxon>
        <taxon>Pseudomonadati</taxon>
        <taxon>Thermodesulfobacteriota</taxon>
        <taxon>Desulfovibrionia</taxon>
        <taxon>Desulfovibrionales</taxon>
        <taxon>Desulfomicrobiaceae</taxon>
        <taxon>Desulfomicrobium</taxon>
    </lineage>
</organism>